<dbReference type="EC" id="2.3.2.27" evidence="3"/>
<dbReference type="GO" id="GO:0016567">
    <property type="term" value="P:protein ubiquitination"/>
    <property type="evidence" value="ECO:0007669"/>
    <property type="project" value="TreeGrafter"/>
</dbReference>
<comment type="catalytic activity">
    <reaction evidence="1">
        <text>S-ubiquitinyl-[E2 ubiquitin-conjugating enzyme]-L-cysteine + [acceptor protein]-L-lysine = [E2 ubiquitin-conjugating enzyme]-L-cysteine + N(6)-ubiquitinyl-[acceptor protein]-L-lysine.</text>
        <dbReference type="EC" id="2.3.2.27"/>
    </reaction>
</comment>
<dbReference type="SMART" id="SM00184">
    <property type="entry name" value="RING"/>
    <property type="match status" value="1"/>
</dbReference>
<evidence type="ECO:0000313" key="16">
    <source>
        <dbReference type="Proteomes" id="UP000481153"/>
    </source>
</evidence>
<evidence type="ECO:0000259" key="14">
    <source>
        <dbReference type="PROSITE" id="PS50195"/>
    </source>
</evidence>
<evidence type="ECO:0000259" key="13">
    <source>
        <dbReference type="PROSITE" id="PS50089"/>
    </source>
</evidence>
<evidence type="ECO:0000256" key="5">
    <source>
        <dbReference type="ARBA" id="ARBA00022692"/>
    </source>
</evidence>
<evidence type="ECO:0000256" key="6">
    <source>
        <dbReference type="ARBA" id="ARBA00022723"/>
    </source>
</evidence>
<evidence type="ECO:0000256" key="11">
    <source>
        <dbReference type="ARBA" id="ARBA00023136"/>
    </source>
</evidence>
<evidence type="ECO:0000256" key="9">
    <source>
        <dbReference type="ARBA" id="ARBA00022833"/>
    </source>
</evidence>
<keyword evidence="9" id="KW-0862">Zinc</keyword>
<dbReference type="InterPro" id="IPR001683">
    <property type="entry name" value="PX_dom"/>
</dbReference>
<feature type="domain" description="RING-type" evidence="13">
    <location>
        <begin position="212"/>
        <end position="259"/>
    </location>
</feature>
<name>A0A6G0XY11_9STRA</name>
<dbReference type="CDD" id="cd16454">
    <property type="entry name" value="RING-H2_PA-TM-RING"/>
    <property type="match status" value="1"/>
</dbReference>
<dbReference type="InterPro" id="IPR036871">
    <property type="entry name" value="PX_dom_sf"/>
</dbReference>
<dbReference type="GO" id="GO:0006511">
    <property type="term" value="P:ubiquitin-dependent protein catabolic process"/>
    <property type="evidence" value="ECO:0007669"/>
    <property type="project" value="TreeGrafter"/>
</dbReference>
<dbReference type="VEuPathDB" id="FungiDB:AeMF1_017294"/>
<keyword evidence="16" id="KW-1185">Reference proteome</keyword>
<evidence type="ECO:0000256" key="1">
    <source>
        <dbReference type="ARBA" id="ARBA00000900"/>
    </source>
</evidence>
<dbReference type="GO" id="GO:0016020">
    <property type="term" value="C:membrane"/>
    <property type="evidence" value="ECO:0007669"/>
    <property type="project" value="UniProtKB-SubCell"/>
</dbReference>
<evidence type="ECO:0000256" key="2">
    <source>
        <dbReference type="ARBA" id="ARBA00004141"/>
    </source>
</evidence>
<accession>A0A6G0XY11</accession>
<reference evidence="15 16" key="1">
    <citation type="submission" date="2019-07" db="EMBL/GenBank/DDBJ databases">
        <title>Genomics analysis of Aphanomyces spp. identifies a new class of oomycete effector associated with host adaptation.</title>
        <authorList>
            <person name="Gaulin E."/>
        </authorList>
    </citation>
    <scope>NUCLEOTIDE SEQUENCE [LARGE SCALE GENOMIC DNA]</scope>
    <source>
        <strain evidence="15 16">ATCC 201684</strain>
    </source>
</reference>
<keyword evidence="4" id="KW-0808">Transferase</keyword>
<dbReference type="SUPFAM" id="SSF57850">
    <property type="entry name" value="RING/U-box"/>
    <property type="match status" value="1"/>
</dbReference>
<dbReference type="EMBL" id="VJMJ01000002">
    <property type="protein sequence ID" value="KAF0745427.1"/>
    <property type="molecule type" value="Genomic_DNA"/>
</dbReference>
<dbReference type="Pfam" id="PF13639">
    <property type="entry name" value="zf-RING_2"/>
    <property type="match status" value="1"/>
</dbReference>
<dbReference type="PROSITE" id="PS50089">
    <property type="entry name" value="ZF_RING_2"/>
    <property type="match status" value="1"/>
</dbReference>
<keyword evidence="11" id="KW-0472">Membrane</keyword>
<dbReference type="InterPro" id="IPR013083">
    <property type="entry name" value="Znf_RING/FYVE/PHD"/>
</dbReference>
<evidence type="ECO:0000256" key="7">
    <source>
        <dbReference type="ARBA" id="ARBA00022771"/>
    </source>
</evidence>
<protein>
    <recommendedName>
        <fullName evidence="3">RING-type E3 ubiquitin transferase</fullName>
        <ecNumber evidence="3">2.3.2.27</ecNumber>
    </recommendedName>
</protein>
<dbReference type="PANTHER" id="PTHR45977:SF4">
    <property type="entry name" value="RING-TYPE DOMAIN-CONTAINING PROTEIN"/>
    <property type="match status" value="1"/>
</dbReference>
<feature type="domain" description="PX" evidence="14">
    <location>
        <begin position="32"/>
        <end position="172"/>
    </location>
</feature>
<keyword evidence="7 12" id="KW-0863">Zinc-finger</keyword>
<keyword evidence="5" id="KW-0812">Transmembrane</keyword>
<dbReference type="CDD" id="cd06093">
    <property type="entry name" value="PX_domain"/>
    <property type="match status" value="1"/>
</dbReference>
<evidence type="ECO:0000256" key="8">
    <source>
        <dbReference type="ARBA" id="ARBA00022786"/>
    </source>
</evidence>
<evidence type="ECO:0000256" key="4">
    <source>
        <dbReference type="ARBA" id="ARBA00022679"/>
    </source>
</evidence>
<comment type="caution">
    <text evidence="15">The sequence shown here is derived from an EMBL/GenBank/DDBJ whole genome shotgun (WGS) entry which is preliminary data.</text>
</comment>
<comment type="subcellular location">
    <subcellularLocation>
        <location evidence="2">Membrane</location>
        <topology evidence="2">Multi-pass membrane protein</topology>
    </subcellularLocation>
</comment>
<dbReference type="GO" id="GO:0061630">
    <property type="term" value="F:ubiquitin protein ligase activity"/>
    <property type="evidence" value="ECO:0007669"/>
    <property type="project" value="UniProtKB-EC"/>
</dbReference>
<evidence type="ECO:0000313" key="15">
    <source>
        <dbReference type="EMBL" id="KAF0745427.1"/>
    </source>
</evidence>
<organism evidence="15 16">
    <name type="scientific">Aphanomyces euteiches</name>
    <dbReference type="NCBI Taxonomy" id="100861"/>
    <lineage>
        <taxon>Eukaryota</taxon>
        <taxon>Sar</taxon>
        <taxon>Stramenopiles</taxon>
        <taxon>Oomycota</taxon>
        <taxon>Saprolegniomycetes</taxon>
        <taxon>Saprolegniales</taxon>
        <taxon>Verrucalvaceae</taxon>
        <taxon>Aphanomyces</taxon>
    </lineage>
</organism>
<sequence>MSSTTTFEATPVNSTELLTPELIHAARDDLKQVNVHTSALRMSYGEGGSPFTVYTIVVSCVATKTWWIIQKRYSQFYELYQQLRKVEKKTKGKTALNELHELLQPLFRLQFPKKSLRLDTDEMMLQRKKAFNALTRALMQMRSAIVCARMCQCNAELSNELKYLLSSLDEFLTVPDRQREEETRHAAQWLSSSDDSSPSEDCIAHHLDDDSCPICLCELKDANDSWMGETVLELDCKHSFHEGCVIQWLERHVSCPICRQQVTGGVMH</sequence>
<dbReference type="GO" id="GO:0008270">
    <property type="term" value="F:zinc ion binding"/>
    <property type="evidence" value="ECO:0007669"/>
    <property type="project" value="UniProtKB-KW"/>
</dbReference>
<dbReference type="GO" id="GO:0035091">
    <property type="term" value="F:phosphatidylinositol binding"/>
    <property type="evidence" value="ECO:0007669"/>
    <property type="project" value="InterPro"/>
</dbReference>
<dbReference type="PROSITE" id="PS50195">
    <property type="entry name" value="PX"/>
    <property type="match status" value="1"/>
</dbReference>
<dbReference type="SUPFAM" id="SSF64268">
    <property type="entry name" value="PX domain"/>
    <property type="match status" value="1"/>
</dbReference>
<keyword evidence="6" id="KW-0479">Metal-binding</keyword>
<keyword evidence="10" id="KW-1133">Transmembrane helix</keyword>
<evidence type="ECO:0000256" key="12">
    <source>
        <dbReference type="PROSITE-ProRule" id="PRU00175"/>
    </source>
</evidence>
<evidence type="ECO:0000256" key="10">
    <source>
        <dbReference type="ARBA" id="ARBA00022989"/>
    </source>
</evidence>
<dbReference type="AlphaFoldDB" id="A0A6G0XY11"/>
<dbReference type="Proteomes" id="UP000481153">
    <property type="component" value="Unassembled WGS sequence"/>
</dbReference>
<evidence type="ECO:0000256" key="3">
    <source>
        <dbReference type="ARBA" id="ARBA00012483"/>
    </source>
</evidence>
<keyword evidence="8" id="KW-0833">Ubl conjugation pathway</keyword>
<dbReference type="Gene3D" id="3.30.40.10">
    <property type="entry name" value="Zinc/RING finger domain, C3HC4 (zinc finger)"/>
    <property type="match status" value="1"/>
</dbReference>
<dbReference type="Gene3D" id="3.30.1520.10">
    <property type="entry name" value="Phox-like domain"/>
    <property type="match status" value="1"/>
</dbReference>
<dbReference type="PANTHER" id="PTHR45977">
    <property type="entry name" value="TARGET OF ERK KINASE MPK-1"/>
    <property type="match status" value="1"/>
</dbReference>
<proteinExistence type="predicted"/>
<dbReference type="InterPro" id="IPR001841">
    <property type="entry name" value="Znf_RING"/>
</dbReference>
<gene>
    <name evidence="15" type="ORF">Ae201684_000446</name>
</gene>